<dbReference type="InterPro" id="IPR008993">
    <property type="entry name" value="TIMP-like_OB-fold"/>
</dbReference>
<organism evidence="1 2">
    <name type="scientific">Hymenobacter sediminicola</name>
    <dbReference type="NCBI Taxonomy" id="2761579"/>
    <lineage>
        <taxon>Bacteria</taxon>
        <taxon>Pseudomonadati</taxon>
        <taxon>Bacteroidota</taxon>
        <taxon>Cytophagia</taxon>
        <taxon>Cytophagales</taxon>
        <taxon>Hymenobacteraceae</taxon>
        <taxon>Hymenobacter</taxon>
    </lineage>
</organism>
<dbReference type="AlphaFoldDB" id="A0A7G7W9A6"/>
<dbReference type="KEGG" id="hsk:H4317_03820"/>
<dbReference type="Proteomes" id="UP000515489">
    <property type="component" value="Chromosome"/>
</dbReference>
<proteinExistence type="predicted"/>
<gene>
    <name evidence="1" type="ORF">H4317_03820</name>
</gene>
<dbReference type="Gene3D" id="2.40.50.120">
    <property type="match status" value="1"/>
</dbReference>
<dbReference type="EMBL" id="CP060202">
    <property type="protein sequence ID" value="QNH62949.1"/>
    <property type="molecule type" value="Genomic_DNA"/>
</dbReference>
<evidence type="ECO:0000313" key="1">
    <source>
        <dbReference type="EMBL" id="QNH62949.1"/>
    </source>
</evidence>
<sequence>MAVLLHVSVAQACSCVTTGKSERQKIADAYRQDALIFVGRVVRVDTVTTTDTVRVSDTGPAAQQFQLIRREKLRYTFAVARQFKGTPAGPTVLVASETSSAACGKQFAVGSEQLVYAFLVTQKESVYGGELEDITPYYATSLCNRSQELKSVKRAELKQLAKASK</sequence>
<dbReference type="SUPFAM" id="SSF50242">
    <property type="entry name" value="TIMP-like"/>
    <property type="match status" value="1"/>
</dbReference>
<evidence type="ECO:0000313" key="2">
    <source>
        <dbReference type="Proteomes" id="UP000515489"/>
    </source>
</evidence>
<reference evidence="1 2" key="1">
    <citation type="submission" date="2020-08" db="EMBL/GenBank/DDBJ databases">
        <title>Hymenobacter sp. S2-20-2 genome sequencing.</title>
        <authorList>
            <person name="Jin L."/>
        </authorList>
    </citation>
    <scope>NUCLEOTIDE SEQUENCE [LARGE SCALE GENOMIC DNA]</scope>
    <source>
        <strain evidence="1 2">S2-20-2</strain>
    </source>
</reference>
<dbReference type="RefSeq" id="WP_185888831.1">
    <property type="nucleotide sequence ID" value="NZ_CP060202.1"/>
</dbReference>
<evidence type="ECO:0008006" key="3">
    <source>
        <dbReference type="Google" id="ProtNLM"/>
    </source>
</evidence>
<protein>
    <recommendedName>
        <fullName evidence="3">Tissue inhibitor of metalloproteinase</fullName>
    </recommendedName>
</protein>
<accession>A0A7G7W9A6</accession>
<name>A0A7G7W9A6_9BACT</name>
<keyword evidence="2" id="KW-1185">Reference proteome</keyword>